<dbReference type="EMBL" id="BCNV01000001">
    <property type="protein sequence ID" value="GAS81240.1"/>
    <property type="molecule type" value="Genomic_DNA"/>
</dbReference>
<keyword evidence="1" id="KW-0812">Transmembrane</keyword>
<evidence type="ECO:0000313" key="2">
    <source>
        <dbReference type="EMBL" id="GAS81240.1"/>
    </source>
</evidence>
<dbReference type="RefSeq" id="WP_062833974.1">
    <property type="nucleotide sequence ID" value="NZ_BCNV01000001.1"/>
</dbReference>
<evidence type="ECO:0000313" key="4">
    <source>
        <dbReference type="Proteomes" id="UP000069697"/>
    </source>
</evidence>
<dbReference type="Proteomes" id="UP000187134">
    <property type="component" value="Unassembled WGS sequence"/>
</dbReference>
<name>A0A117I0W6_PAEAM</name>
<feature type="transmembrane region" description="Helical" evidence="1">
    <location>
        <begin position="38"/>
        <end position="62"/>
    </location>
</feature>
<evidence type="ECO:0000256" key="1">
    <source>
        <dbReference type="SAM" id="Phobius"/>
    </source>
</evidence>
<accession>A0A117I0W6</accession>
<dbReference type="AlphaFoldDB" id="A0A117I0W6"/>
<gene>
    <name evidence="3" type="ORF">BK131_06040</name>
    <name evidence="2" type="ORF">PAHA3_1314</name>
</gene>
<dbReference type="Proteomes" id="UP000069697">
    <property type="component" value="Unassembled WGS sequence"/>
</dbReference>
<proteinExistence type="predicted"/>
<dbReference type="EMBL" id="MRTJ01000001">
    <property type="protein sequence ID" value="OMF17519.1"/>
    <property type="molecule type" value="Genomic_DNA"/>
</dbReference>
<protein>
    <submittedName>
        <fullName evidence="2">Uncharacterized protein</fullName>
    </submittedName>
</protein>
<comment type="caution">
    <text evidence="2">The sequence shown here is derived from an EMBL/GenBank/DDBJ whole genome shotgun (WGS) entry which is preliminary data.</text>
</comment>
<reference evidence="3 5" key="3">
    <citation type="submission" date="2016-11" db="EMBL/GenBank/DDBJ databases">
        <title>Paenibacillus species isolates.</title>
        <authorList>
            <person name="Beno S.M."/>
        </authorList>
    </citation>
    <scope>NUCLEOTIDE SEQUENCE [LARGE SCALE GENOMIC DNA]</scope>
    <source>
        <strain evidence="3 5">FSL H8-0246</strain>
    </source>
</reference>
<evidence type="ECO:0000313" key="3">
    <source>
        <dbReference type="EMBL" id="OMF17519.1"/>
    </source>
</evidence>
<keyword evidence="1" id="KW-1133">Transmembrane helix</keyword>
<dbReference type="OrthoDB" id="2657084at2"/>
<sequence>MNSNQELKQVNERLDQIERKLDNLGGSQQNKRSPGVRFLIGFGITIAVISVLLLTLGVIQFVSNVSNG</sequence>
<evidence type="ECO:0000313" key="5">
    <source>
        <dbReference type="Proteomes" id="UP000187134"/>
    </source>
</evidence>
<reference evidence="2 4" key="1">
    <citation type="journal article" date="2016" name="Genome Announc.">
        <title>Draft Genome Sequence of Paenibacillus amylolyticus Heshi-A3, Isolated from Fermented Rice Bran in a Japanese Fermented Seafood Dish.</title>
        <authorList>
            <person name="Akuzawa S."/>
            <person name="Nagaoka J."/>
            <person name="Kanekatsu M."/>
            <person name="Kubota E."/>
            <person name="Ohtake R."/>
            <person name="Suzuki T."/>
            <person name="Kanesaki Y."/>
        </authorList>
    </citation>
    <scope>NUCLEOTIDE SEQUENCE [LARGE SCALE GENOMIC DNA]</scope>
    <source>
        <strain evidence="2 4">Heshi-A3</strain>
    </source>
</reference>
<keyword evidence="1" id="KW-0472">Membrane</keyword>
<reference evidence="4" key="2">
    <citation type="submission" date="2016-01" db="EMBL/GenBank/DDBJ databases">
        <title>Draft Genome Sequence of Paenibacillus amylolyticus Heshi-A3 that Was Isolated from Fermented Rice Bran with Aging Salted Mackerel, Which Was Named Heshiko as Traditional Fermented Seafood in Japan.</title>
        <authorList>
            <person name="Akuzawa S."/>
            <person name="Nakagawa J."/>
            <person name="Kanekatsu T."/>
            <person name="Kubota E."/>
            <person name="Ohtake R."/>
            <person name="Suzuki T."/>
            <person name="Kanesaki Y."/>
        </authorList>
    </citation>
    <scope>NUCLEOTIDE SEQUENCE [LARGE SCALE GENOMIC DNA]</scope>
    <source>
        <strain evidence="4">Heshi-A3</strain>
    </source>
</reference>
<organism evidence="2 4">
    <name type="scientific">Paenibacillus amylolyticus</name>
    <dbReference type="NCBI Taxonomy" id="1451"/>
    <lineage>
        <taxon>Bacteria</taxon>
        <taxon>Bacillati</taxon>
        <taxon>Bacillota</taxon>
        <taxon>Bacilli</taxon>
        <taxon>Bacillales</taxon>
        <taxon>Paenibacillaceae</taxon>
        <taxon>Paenibacillus</taxon>
    </lineage>
</organism>